<gene>
    <name evidence="2" type="ORF">METZ01_LOCUS468253</name>
</gene>
<dbReference type="InterPro" id="IPR007831">
    <property type="entry name" value="T2SS_GspE_N"/>
</dbReference>
<dbReference type="Gene3D" id="3.30.300.160">
    <property type="entry name" value="Type II secretion system, protein E, N-terminal domain"/>
    <property type="match status" value="1"/>
</dbReference>
<dbReference type="EMBL" id="UINC01197760">
    <property type="protein sequence ID" value="SVE15399.1"/>
    <property type="molecule type" value="Genomic_DNA"/>
</dbReference>
<feature type="non-terminal residue" evidence="2">
    <location>
        <position position="195"/>
    </location>
</feature>
<feature type="non-terminal residue" evidence="2">
    <location>
        <position position="1"/>
    </location>
</feature>
<dbReference type="AlphaFoldDB" id="A0A383B6N0"/>
<dbReference type="InterPro" id="IPR037257">
    <property type="entry name" value="T2SS_E_N_sf"/>
</dbReference>
<feature type="domain" description="Type II secretion system protein GspE N-terminal" evidence="1">
    <location>
        <begin position="60"/>
        <end position="148"/>
    </location>
</feature>
<dbReference type="Pfam" id="PF05157">
    <property type="entry name" value="MshEN"/>
    <property type="match status" value="1"/>
</dbReference>
<evidence type="ECO:0000313" key="2">
    <source>
        <dbReference type="EMBL" id="SVE15399.1"/>
    </source>
</evidence>
<organism evidence="2">
    <name type="scientific">marine metagenome</name>
    <dbReference type="NCBI Taxonomy" id="408172"/>
    <lineage>
        <taxon>unclassified sequences</taxon>
        <taxon>metagenomes</taxon>
        <taxon>ecological metagenomes</taxon>
    </lineage>
</organism>
<name>A0A383B6N0_9ZZZZ</name>
<evidence type="ECO:0000259" key="1">
    <source>
        <dbReference type="Pfam" id="PF05157"/>
    </source>
</evidence>
<dbReference type="SUPFAM" id="SSF160246">
    <property type="entry name" value="EspE N-terminal domain-like"/>
    <property type="match status" value="1"/>
</dbReference>
<proteinExistence type="predicted"/>
<protein>
    <recommendedName>
        <fullName evidence="1">Type II secretion system protein GspE N-terminal domain-containing protein</fullName>
    </recommendedName>
</protein>
<accession>A0A383B6N0</accession>
<sequence length="195" mass="21036">VAINDDYLIDTLMNMGAVDVAQVEAARPAAEAANAGVVDTLIVQKVLNPDRIVHARAMQFGSEVVDLSDLRANDDMLKALPRHIARRYQVVPVEFDGSALTVALTDPGDIDATDGLNRLLEVDIIIFKVASEPQIKATIERFYGSQDEAVERLVTELSQTQVDIGEVQQAGESGVVETGDEQDAPLVKLVNAIIT</sequence>
<reference evidence="2" key="1">
    <citation type="submission" date="2018-05" db="EMBL/GenBank/DDBJ databases">
        <authorList>
            <person name="Lanie J.A."/>
            <person name="Ng W.-L."/>
            <person name="Kazmierczak K.M."/>
            <person name="Andrzejewski T.M."/>
            <person name="Davidsen T.M."/>
            <person name="Wayne K.J."/>
            <person name="Tettelin H."/>
            <person name="Glass J.I."/>
            <person name="Rusch D."/>
            <person name="Podicherti R."/>
            <person name="Tsui H.-C.T."/>
            <person name="Winkler M.E."/>
        </authorList>
    </citation>
    <scope>NUCLEOTIDE SEQUENCE</scope>
</reference>